<dbReference type="SUPFAM" id="SSF81382">
    <property type="entry name" value="Skp1 dimerisation domain-like"/>
    <property type="match status" value="1"/>
</dbReference>
<dbReference type="PIRSF" id="PIRSF028729">
    <property type="entry name" value="E3_ubiquit_lig_SCF_Skp"/>
    <property type="match status" value="1"/>
</dbReference>
<dbReference type="FunFam" id="3.30.710.10:FF:000026">
    <property type="entry name" value="E3 ubiquitin ligase complex SCF subunit"/>
    <property type="match status" value="1"/>
</dbReference>
<evidence type="ECO:0000256" key="3">
    <source>
        <dbReference type="PIRNR" id="PIRNR028729"/>
    </source>
</evidence>
<dbReference type="InterPro" id="IPR016073">
    <property type="entry name" value="Skp1_comp_POZ"/>
</dbReference>
<comment type="pathway">
    <text evidence="3">Protein modification; protein ubiquitination.</text>
</comment>
<dbReference type="UniPathway" id="UPA00143"/>
<dbReference type="AlphaFoldDB" id="A0A086JER2"/>
<dbReference type="SMR" id="A0A086JER2"/>
<dbReference type="EMBL" id="AEYI02002037">
    <property type="protein sequence ID" value="KFG30630.1"/>
    <property type="molecule type" value="Genomic_DNA"/>
</dbReference>
<accession>A0A086JER2</accession>
<feature type="domain" description="SKP1 component dimerisation" evidence="4">
    <location>
        <begin position="120"/>
        <end position="167"/>
    </location>
</feature>
<comment type="caution">
    <text evidence="6">The sequence shown here is derived from an EMBL/GenBank/DDBJ whole genome shotgun (WGS) entry which is preliminary data.</text>
</comment>
<dbReference type="SUPFAM" id="SSF54695">
    <property type="entry name" value="POZ domain"/>
    <property type="match status" value="1"/>
</dbReference>
<dbReference type="InterPro" id="IPR016897">
    <property type="entry name" value="SKP1"/>
</dbReference>
<keyword evidence="2 3" id="KW-0833">Ubl conjugation pathway</keyword>
<name>A0A086JER2_TOXGO</name>
<sequence>MSKERMGDARKVTLVSQEGDEFDVDIEVASMSALIKTMVEEDSDCQESIPLPNVDTCILKKIIEYCEHHHNNPPEEIPKPLKSSNLAEVVSEWDYQFINENSDQKILFALILAANYLNIKPLLDLSVAKVATMIKAKTPEEIRRIFNIVNDFTPEEEAQVREENKWCEDA</sequence>
<evidence type="ECO:0000259" key="5">
    <source>
        <dbReference type="Pfam" id="PF03931"/>
    </source>
</evidence>
<evidence type="ECO:0000313" key="7">
    <source>
        <dbReference type="Proteomes" id="UP000028828"/>
    </source>
</evidence>
<dbReference type="Proteomes" id="UP000028828">
    <property type="component" value="Unassembled WGS sequence"/>
</dbReference>
<dbReference type="InterPro" id="IPR036296">
    <property type="entry name" value="SKP1-like_dim_sf"/>
</dbReference>
<dbReference type="OrthoDB" id="2342932at2759"/>
<dbReference type="InterPro" id="IPR011333">
    <property type="entry name" value="SKP1/BTB/POZ_sf"/>
</dbReference>
<dbReference type="CDD" id="cd18322">
    <property type="entry name" value="BTB_POZ_SKP1"/>
    <property type="match status" value="1"/>
</dbReference>
<organism evidence="6 7">
    <name type="scientific">Toxoplasma gondii p89</name>
    <dbReference type="NCBI Taxonomy" id="943119"/>
    <lineage>
        <taxon>Eukaryota</taxon>
        <taxon>Sar</taxon>
        <taxon>Alveolata</taxon>
        <taxon>Apicomplexa</taxon>
        <taxon>Conoidasida</taxon>
        <taxon>Coccidia</taxon>
        <taxon>Eucoccidiorida</taxon>
        <taxon>Eimeriorina</taxon>
        <taxon>Sarcocystidae</taxon>
        <taxon>Toxoplasma</taxon>
    </lineage>
</organism>
<dbReference type="SMART" id="SM00512">
    <property type="entry name" value="Skp1"/>
    <property type="match status" value="1"/>
</dbReference>
<dbReference type="Pfam" id="PF01466">
    <property type="entry name" value="Skp1"/>
    <property type="match status" value="1"/>
</dbReference>
<protein>
    <submittedName>
        <fullName evidence="6">Putative suppressor of kinetochore protein 1</fullName>
    </submittedName>
</protein>
<evidence type="ECO:0000313" key="6">
    <source>
        <dbReference type="EMBL" id="KFG30630.1"/>
    </source>
</evidence>
<evidence type="ECO:0000256" key="1">
    <source>
        <dbReference type="ARBA" id="ARBA00009993"/>
    </source>
</evidence>
<dbReference type="PANTHER" id="PTHR11165">
    <property type="entry name" value="SKP1"/>
    <property type="match status" value="1"/>
</dbReference>
<feature type="domain" description="SKP1 component POZ" evidence="5">
    <location>
        <begin position="11"/>
        <end position="71"/>
    </location>
</feature>
<dbReference type="VEuPathDB" id="ToxoDB:TGP89_207680"/>
<comment type="similarity">
    <text evidence="1 3">Belongs to the SKP1 family.</text>
</comment>
<dbReference type="GO" id="GO:0006511">
    <property type="term" value="P:ubiquitin-dependent protein catabolic process"/>
    <property type="evidence" value="ECO:0007669"/>
    <property type="project" value="InterPro"/>
</dbReference>
<dbReference type="Gene3D" id="3.30.710.10">
    <property type="entry name" value="Potassium Channel Kv1.1, Chain A"/>
    <property type="match status" value="1"/>
</dbReference>
<gene>
    <name evidence="6" type="ORF">TGP89_207680</name>
</gene>
<dbReference type="InterPro" id="IPR001232">
    <property type="entry name" value="SKP1-like"/>
</dbReference>
<evidence type="ECO:0000259" key="4">
    <source>
        <dbReference type="Pfam" id="PF01466"/>
    </source>
</evidence>
<dbReference type="GO" id="GO:0016567">
    <property type="term" value="P:protein ubiquitination"/>
    <property type="evidence" value="ECO:0007669"/>
    <property type="project" value="UniProtKB-UniPathway"/>
</dbReference>
<reference evidence="6 7" key="1">
    <citation type="submission" date="2014-03" db="EMBL/GenBank/DDBJ databases">
        <authorList>
            <person name="Sibley D."/>
            <person name="Venepally P."/>
            <person name="Karamycheva S."/>
            <person name="Hadjithomas M."/>
            <person name="Khan A."/>
            <person name="Brunk B."/>
            <person name="Roos D."/>
            <person name="Caler E."/>
            <person name="Lorenzi H."/>
        </authorList>
    </citation>
    <scope>NUCLEOTIDE SEQUENCE [LARGE SCALE GENOMIC DNA]</scope>
    <source>
        <strain evidence="7">p89</strain>
    </source>
</reference>
<dbReference type="InterPro" id="IPR016072">
    <property type="entry name" value="Skp1_comp_dimer"/>
</dbReference>
<evidence type="ECO:0000256" key="2">
    <source>
        <dbReference type="ARBA" id="ARBA00022786"/>
    </source>
</evidence>
<dbReference type="Pfam" id="PF03931">
    <property type="entry name" value="Skp1_POZ"/>
    <property type="match status" value="1"/>
</dbReference>
<proteinExistence type="inferred from homology"/>